<dbReference type="Pfam" id="PF01593">
    <property type="entry name" value="Amino_oxidase"/>
    <property type="match status" value="1"/>
</dbReference>
<accession>A0A1Y2HHM8</accession>
<feature type="transmembrane region" description="Helical" evidence="9">
    <location>
        <begin position="466"/>
        <end position="491"/>
    </location>
</feature>
<comment type="caution">
    <text evidence="11">The sequence shown here is derived from an EMBL/GenBank/DDBJ whole genome shotgun (WGS) entry which is preliminary data.</text>
</comment>
<dbReference type="Gene3D" id="3.50.50.60">
    <property type="entry name" value="FAD/NAD(P)-binding domain"/>
    <property type="match status" value="2"/>
</dbReference>
<reference evidence="11 12" key="1">
    <citation type="submission" date="2016-07" db="EMBL/GenBank/DDBJ databases">
        <title>Pervasive Adenine N6-methylation of Active Genes in Fungi.</title>
        <authorList>
            <consortium name="DOE Joint Genome Institute"/>
            <person name="Mondo S.J."/>
            <person name="Dannebaum R.O."/>
            <person name="Kuo R.C."/>
            <person name="Labutti K."/>
            <person name="Haridas S."/>
            <person name="Kuo A."/>
            <person name="Salamov A."/>
            <person name="Ahrendt S.R."/>
            <person name="Lipzen A."/>
            <person name="Sullivan W."/>
            <person name="Andreopoulos W.B."/>
            <person name="Clum A."/>
            <person name="Lindquist E."/>
            <person name="Daum C."/>
            <person name="Ramamoorthy G.K."/>
            <person name="Gryganskyi A."/>
            <person name="Culley D."/>
            <person name="Magnuson J.K."/>
            <person name="James T.Y."/>
            <person name="O'Malley M.A."/>
            <person name="Stajich J.E."/>
            <person name="Spatafora J.W."/>
            <person name="Visel A."/>
            <person name="Grigoriev I.V."/>
        </authorList>
    </citation>
    <scope>NUCLEOTIDE SEQUENCE [LARGE SCALE GENOMIC DNA]</scope>
    <source>
        <strain evidence="11 12">PL171</strain>
    </source>
</reference>
<dbReference type="Proteomes" id="UP000193411">
    <property type="component" value="Unassembled WGS sequence"/>
</dbReference>
<keyword evidence="9" id="KW-0812">Transmembrane</keyword>
<evidence type="ECO:0000256" key="3">
    <source>
        <dbReference type="ARBA" id="ARBA00006046"/>
    </source>
</evidence>
<evidence type="ECO:0000256" key="2">
    <source>
        <dbReference type="ARBA" id="ARBA00004829"/>
    </source>
</evidence>
<gene>
    <name evidence="11" type="ORF">BCR44DRAFT_1479970</name>
</gene>
<comment type="similarity">
    <text evidence="3 8">Belongs to the carotenoid/retinoid oxidoreductase family.</text>
</comment>
<evidence type="ECO:0000256" key="9">
    <source>
        <dbReference type="SAM" id="Phobius"/>
    </source>
</evidence>
<dbReference type="STRING" id="765915.A0A1Y2HHM8"/>
<dbReference type="GO" id="GO:0016627">
    <property type="term" value="F:oxidoreductase activity, acting on the CH-CH group of donors"/>
    <property type="evidence" value="ECO:0007669"/>
    <property type="project" value="UniProtKB-ARBA"/>
</dbReference>
<evidence type="ECO:0000313" key="11">
    <source>
        <dbReference type="EMBL" id="ORZ34110.1"/>
    </source>
</evidence>
<keyword evidence="6 8" id="KW-0560">Oxidoreductase</keyword>
<dbReference type="EMBL" id="MCFL01000031">
    <property type="protein sequence ID" value="ORZ34110.1"/>
    <property type="molecule type" value="Genomic_DNA"/>
</dbReference>
<keyword evidence="12" id="KW-1185">Reference proteome</keyword>
<sequence>MAARLAHAGFQVDVYEKNSFSGGGPSLFLMPQIFLDTFTDLGESFHDHVQLSRCDPNYRLHFHDGDTLELSSDLATMRDQLERIEPGAFERWLAFERASAPHYDLSVKNVLSWNFKRLLDMATWRNVKMLPRLHIHLSLYRFVSSFFKSDKLRKAFSFQSMYMGMSPYDAPATYSLLQYTEFAEGIWYPIGGYHKVVDSLEQIARKRGARFHYNARNPNSSDSANEVRGITLEDGTQIDADLVVCNADLVWAYTKLLPRTKYTSRLENLDQTSSSFSFYWGLNRTVPELLAHNIFLAEHYRDSFDDIFVRNSLPAEPSFYIHVPSRMDPSAAPVGKDAVTVLVPTGILTPAAASDPDVMHQLYRLGVPDFSKLIESEVVNTPETWREKFNLYKGSILGLSHSVPQVLWFRPSTSHALYDNLYFVGASTHPGTGVPVVLYGARTVAGEIVEKYGATNKSKVDVSGKLLGGAVISGGWTVLVALIVAVFALLVSMTMMAS</sequence>
<dbReference type="PANTHER" id="PTHR43734">
    <property type="entry name" value="PHYTOENE DESATURASE"/>
    <property type="match status" value="1"/>
</dbReference>
<dbReference type="SUPFAM" id="SSF51905">
    <property type="entry name" value="FAD/NAD(P)-binding domain"/>
    <property type="match status" value="1"/>
</dbReference>
<dbReference type="InterPro" id="IPR002937">
    <property type="entry name" value="Amino_oxidase"/>
</dbReference>
<evidence type="ECO:0000256" key="4">
    <source>
        <dbReference type="ARBA" id="ARBA00013293"/>
    </source>
</evidence>
<evidence type="ECO:0000313" key="12">
    <source>
        <dbReference type="Proteomes" id="UP000193411"/>
    </source>
</evidence>
<evidence type="ECO:0000256" key="5">
    <source>
        <dbReference type="ARBA" id="ARBA00022746"/>
    </source>
</evidence>
<evidence type="ECO:0000256" key="1">
    <source>
        <dbReference type="ARBA" id="ARBA00001911"/>
    </source>
</evidence>
<keyword evidence="9" id="KW-0472">Membrane</keyword>
<proteinExistence type="inferred from homology"/>
<feature type="domain" description="Amine oxidase" evidence="10">
    <location>
        <begin position="2"/>
        <end position="448"/>
    </location>
</feature>
<dbReference type="PANTHER" id="PTHR43734:SF1">
    <property type="entry name" value="PHYTOENE DESATURASE"/>
    <property type="match status" value="1"/>
</dbReference>
<protein>
    <recommendedName>
        <fullName evidence="4">Phytoene desaturase</fullName>
    </recommendedName>
    <alternativeName>
        <fullName evidence="7">Phytoene desaturase (3,4-didehydrolycopene-forming)</fullName>
    </alternativeName>
</protein>
<keyword evidence="9" id="KW-1133">Transmembrane helix</keyword>
<evidence type="ECO:0000259" key="10">
    <source>
        <dbReference type="Pfam" id="PF01593"/>
    </source>
</evidence>
<dbReference type="PROSITE" id="PS00982">
    <property type="entry name" value="PHYTOENE_DH"/>
    <property type="match status" value="1"/>
</dbReference>
<dbReference type="NCBIfam" id="TIGR02734">
    <property type="entry name" value="crtI_fam"/>
    <property type="match status" value="1"/>
</dbReference>
<dbReference type="AlphaFoldDB" id="A0A1Y2HHM8"/>
<keyword evidence="5 8" id="KW-0125">Carotenoid biosynthesis</keyword>
<comment type="cofactor">
    <cofactor evidence="1">
        <name>NAD(+)</name>
        <dbReference type="ChEBI" id="CHEBI:57540"/>
    </cofactor>
</comment>
<dbReference type="InterPro" id="IPR014105">
    <property type="entry name" value="Carotenoid/retinoid_OxRdtase"/>
</dbReference>
<dbReference type="InterPro" id="IPR036188">
    <property type="entry name" value="FAD/NAD-bd_sf"/>
</dbReference>
<comment type="pathway">
    <text evidence="2 8">Carotenoid biosynthesis.</text>
</comment>
<dbReference type="OrthoDB" id="7777654at2759"/>
<evidence type="ECO:0000256" key="8">
    <source>
        <dbReference type="RuleBase" id="RU362075"/>
    </source>
</evidence>
<evidence type="ECO:0000256" key="6">
    <source>
        <dbReference type="ARBA" id="ARBA00023002"/>
    </source>
</evidence>
<dbReference type="GO" id="GO:0016117">
    <property type="term" value="P:carotenoid biosynthetic process"/>
    <property type="evidence" value="ECO:0007669"/>
    <property type="project" value="UniProtKB-KW"/>
</dbReference>
<organism evidence="11 12">
    <name type="scientific">Catenaria anguillulae PL171</name>
    <dbReference type="NCBI Taxonomy" id="765915"/>
    <lineage>
        <taxon>Eukaryota</taxon>
        <taxon>Fungi</taxon>
        <taxon>Fungi incertae sedis</taxon>
        <taxon>Blastocladiomycota</taxon>
        <taxon>Blastocladiomycetes</taxon>
        <taxon>Blastocladiales</taxon>
        <taxon>Catenariaceae</taxon>
        <taxon>Catenaria</taxon>
    </lineage>
</organism>
<dbReference type="InterPro" id="IPR008150">
    <property type="entry name" value="Phytoene_DH_bac_CS"/>
</dbReference>
<name>A0A1Y2HHM8_9FUNG</name>
<evidence type="ECO:0000256" key="7">
    <source>
        <dbReference type="ARBA" id="ARBA00034551"/>
    </source>
</evidence>